<dbReference type="SUPFAM" id="SSF55785">
    <property type="entry name" value="PYP-like sensor domain (PAS domain)"/>
    <property type="match status" value="1"/>
</dbReference>
<dbReference type="GO" id="GO:0004673">
    <property type="term" value="F:protein histidine kinase activity"/>
    <property type="evidence" value="ECO:0007669"/>
    <property type="project" value="UniProtKB-EC"/>
</dbReference>
<gene>
    <name evidence="7" type="ORF">MNBD_BACTEROID06-901</name>
</gene>
<accession>A0A3B0UAN5</accession>
<organism evidence="7">
    <name type="scientific">hydrothermal vent metagenome</name>
    <dbReference type="NCBI Taxonomy" id="652676"/>
    <lineage>
        <taxon>unclassified sequences</taxon>
        <taxon>metagenomes</taxon>
        <taxon>ecological metagenomes</taxon>
    </lineage>
</organism>
<comment type="catalytic activity">
    <reaction evidence="1">
        <text>ATP + protein L-histidine = ADP + protein N-phospho-L-histidine.</text>
        <dbReference type="EC" id="2.7.13.3"/>
    </reaction>
</comment>
<dbReference type="InterPro" id="IPR000014">
    <property type="entry name" value="PAS"/>
</dbReference>
<proteinExistence type="predicted"/>
<evidence type="ECO:0000313" key="7">
    <source>
        <dbReference type="EMBL" id="VAW28025.1"/>
    </source>
</evidence>
<dbReference type="NCBIfam" id="TIGR00229">
    <property type="entry name" value="sensory_box"/>
    <property type="match status" value="1"/>
</dbReference>
<evidence type="ECO:0000259" key="6">
    <source>
        <dbReference type="PROSITE" id="PS50112"/>
    </source>
</evidence>
<dbReference type="PANTHER" id="PTHR43304:SF1">
    <property type="entry name" value="PAC DOMAIN-CONTAINING PROTEIN"/>
    <property type="match status" value="1"/>
</dbReference>
<evidence type="ECO:0000256" key="4">
    <source>
        <dbReference type="ARBA" id="ARBA00022679"/>
    </source>
</evidence>
<evidence type="ECO:0000256" key="3">
    <source>
        <dbReference type="ARBA" id="ARBA00022553"/>
    </source>
</evidence>
<dbReference type="PANTHER" id="PTHR43304">
    <property type="entry name" value="PHYTOCHROME-LIKE PROTEIN CPH1"/>
    <property type="match status" value="1"/>
</dbReference>
<feature type="domain" description="PAS" evidence="6">
    <location>
        <begin position="261"/>
        <end position="331"/>
    </location>
</feature>
<dbReference type="SMART" id="SM00091">
    <property type="entry name" value="PAS"/>
    <property type="match status" value="2"/>
</dbReference>
<evidence type="ECO:0000256" key="1">
    <source>
        <dbReference type="ARBA" id="ARBA00000085"/>
    </source>
</evidence>
<dbReference type="InterPro" id="IPR035965">
    <property type="entry name" value="PAS-like_dom_sf"/>
</dbReference>
<dbReference type="InterPro" id="IPR052162">
    <property type="entry name" value="Sensor_kinase/Photoreceptor"/>
</dbReference>
<dbReference type="EC" id="2.7.13.3" evidence="2"/>
<keyword evidence="4" id="KW-0808">Transferase</keyword>
<protein>
    <recommendedName>
        <fullName evidence="2">histidine kinase</fullName>
        <ecNumber evidence="2">2.7.13.3</ecNumber>
    </recommendedName>
</protein>
<dbReference type="Pfam" id="PF08447">
    <property type="entry name" value="PAS_3"/>
    <property type="match status" value="1"/>
</dbReference>
<dbReference type="EMBL" id="UOES01000338">
    <property type="protein sequence ID" value="VAW28025.1"/>
    <property type="molecule type" value="Genomic_DNA"/>
</dbReference>
<keyword evidence="5" id="KW-0418">Kinase</keyword>
<dbReference type="PROSITE" id="PS50112">
    <property type="entry name" value="PAS"/>
    <property type="match status" value="1"/>
</dbReference>
<evidence type="ECO:0000256" key="5">
    <source>
        <dbReference type="ARBA" id="ARBA00022777"/>
    </source>
</evidence>
<feature type="non-terminal residue" evidence="7">
    <location>
        <position position="364"/>
    </location>
</feature>
<name>A0A3B0UAN5_9ZZZZ</name>
<sequence length="364" mass="41632">MNTKVREETSIEANIFYNQPTGVLAFNIDFEITICNKAFSEKGLKGIKVAQKVSLFDKVIFDDKVASIKNQVLAGTSFKSLIGIDQKRFEVEVTPLWGGTKVIGGFISLGEEVLGNQQLSYLSKTGFKSVIENAPMTIMVFKKDGSVFYTNQHYRDLWNLSDKELHLIHEYYNIFDDGQLNNRAIGPYIKKAFEGKSVEIPVINYVLDYSGLGRKADTNKGNWLLGYFFPLEKTENHESLVALIFTEINRQIDAEQAFKLSQERLELALEGGELGIWDWDLANNSMVYNKQWAKILGYELDEIDMFSWTGLVHPDDLGWVEKKLHDHIEGKSEAYFAEYRVKSKTGEWKWILDRGKVVEFTEDG</sequence>
<dbReference type="CDD" id="cd00130">
    <property type="entry name" value="PAS"/>
    <property type="match status" value="1"/>
</dbReference>
<keyword evidence="3" id="KW-0597">Phosphoprotein</keyword>
<reference evidence="7" key="1">
    <citation type="submission" date="2018-06" db="EMBL/GenBank/DDBJ databases">
        <authorList>
            <person name="Zhirakovskaya E."/>
        </authorList>
    </citation>
    <scope>NUCLEOTIDE SEQUENCE</scope>
</reference>
<dbReference type="AlphaFoldDB" id="A0A3B0UAN5"/>
<dbReference type="Gene3D" id="3.30.450.20">
    <property type="entry name" value="PAS domain"/>
    <property type="match status" value="2"/>
</dbReference>
<evidence type="ECO:0000256" key="2">
    <source>
        <dbReference type="ARBA" id="ARBA00012438"/>
    </source>
</evidence>
<dbReference type="InterPro" id="IPR013655">
    <property type="entry name" value="PAS_fold_3"/>
</dbReference>